<dbReference type="Proteomes" id="UP000627292">
    <property type="component" value="Unassembled WGS sequence"/>
</dbReference>
<feature type="signal peptide" evidence="1">
    <location>
        <begin position="1"/>
        <end position="31"/>
    </location>
</feature>
<proteinExistence type="predicted"/>
<organism evidence="2 3">
    <name type="scientific">Filimonas zeae</name>
    <dbReference type="NCBI Taxonomy" id="1737353"/>
    <lineage>
        <taxon>Bacteria</taxon>
        <taxon>Pseudomonadati</taxon>
        <taxon>Bacteroidota</taxon>
        <taxon>Chitinophagia</taxon>
        <taxon>Chitinophagales</taxon>
        <taxon>Chitinophagaceae</taxon>
        <taxon>Filimonas</taxon>
    </lineage>
</organism>
<protein>
    <submittedName>
        <fullName evidence="2">Uncharacterized protein</fullName>
    </submittedName>
</protein>
<name>A0A917J3D6_9BACT</name>
<sequence length="143" mass="15780">MNTQSFRNTITKSVAAVVVAMLLLVASPFSGKANNNNKEEAARFENQVSVQYAGASENAVMFRVAFANPEAQKFTLTIKNEAGDVLYRGHFNNANFSKTVHLLNEENEMSPVFIISNGDQKIERSFTVNRTTGTTEEVVVSKQ</sequence>
<keyword evidence="3" id="KW-1185">Reference proteome</keyword>
<reference evidence="2" key="1">
    <citation type="journal article" date="2014" name="Int. J. Syst. Evol. Microbiol.">
        <title>Complete genome sequence of Corynebacterium casei LMG S-19264T (=DSM 44701T), isolated from a smear-ripened cheese.</title>
        <authorList>
            <consortium name="US DOE Joint Genome Institute (JGI-PGF)"/>
            <person name="Walter F."/>
            <person name="Albersmeier A."/>
            <person name="Kalinowski J."/>
            <person name="Ruckert C."/>
        </authorList>
    </citation>
    <scope>NUCLEOTIDE SEQUENCE</scope>
    <source>
        <strain evidence="2">CGMCC 1.15290</strain>
    </source>
</reference>
<dbReference type="RefSeq" id="WP_188958505.1">
    <property type="nucleotide sequence ID" value="NZ_BMIB01000006.1"/>
</dbReference>
<keyword evidence="1" id="KW-0732">Signal</keyword>
<feature type="chain" id="PRO_5037479080" evidence="1">
    <location>
        <begin position="32"/>
        <end position="143"/>
    </location>
</feature>
<dbReference type="AlphaFoldDB" id="A0A917J3D6"/>
<evidence type="ECO:0000256" key="1">
    <source>
        <dbReference type="SAM" id="SignalP"/>
    </source>
</evidence>
<evidence type="ECO:0000313" key="3">
    <source>
        <dbReference type="Proteomes" id="UP000627292"/>
    </source>
</evidence>
<comment type="caution">
    <text evidence="2">The sequence shown here is derived from an EMBL/GenBank/DDBJ whole genome shotgun (WGS) entry which is preliminary data.</text>
</comment>
<reference evidence="2" key="2">
    <citation type="submission" date="2020-09" db="EMBL/GenBank/DDBJ databases">
        <authorList>
            <person name="Sun Q."/>
            <person name="Zhou Y."/>
        </authorList>
    </citation>
    <scope>NUCLEOTIDE SEQUENCE</scope>
    <source>
        <strain evidence="2">CGMCC 1.15290</strain>
    </source>
</reference>
<dbReference type="EMBL" id="BMIB01000006">
    <property type="protein sequence ID" value="GGH81483.1"/>
    <property type="molecule type" value="Genomic_DNA"/>
</dbReference>
<evidence type="ECO:0000313" key="2">
    <source>
        <dbReference type="EMBL" id="GGH81483.1"/>
    </source>
</evidence>
<gene>
    <name evidence="2" type="ORF">GCM10011379_53940</name>
</gene>
<accession>A0A917J3D6</accession>